<protein>
    <recommendedName>
        <fullName evidence="4">Flagellar assembly factor FliW</fullName>
    </recommendedName>
</protein>
<dbReference type="NCBIfam" id="NF009793">
    <property type="entry name" value="PRK13285.1-1"/>
    <property type="match status" value="1"/>
</dbReference>
<keyword evidence="4" id="KW-0143">Chaperone</keyword>
<gene>
    <name evidence="4" type="primary">fliW</name>
    <name evidence="5" type="ORF">JCM9152_3643</name>
</gene>
<keyword evidence="3 4" id="KW-0810">Translation regulation</keyword>
<dbReference type="GO" id="GO:0006417">
    <property type="term" value="P:regulation of translation"/>
    <property type="evidence" value="ECO:0007669"/>
    <property type="project" value="UniProtKB-KW"/>
</dbReference>
<dbReference type="Gene3D" id="2.30.290.10">
    <property type="entry name" value="BH3618-like"/>
    <property type="match status" value="1"/>
</dbReference>
<dbReference type="GO" id="GO:0005737">
    <property type="term" value="C:cytoplasm"/>
    <property type="evidence" value="ECO:0007669"/>
    <property type="project" value="UniProtKB-SubCell"/>
</dbReference>
<keyword evidence="2 4" id="KW-1005">Bacterial flagellum biogenesis</keyword>
<comment type="similarity">
    <text evidence="4">Belongs to the FliW family.</text>
</comment>
<comment type="subcellular location">
    <subcellularLocation>
        <location evidence="4">Cytoplasm</location>
    </subcellularLocation>
</comment>
<evidence type="ECO:0000256" key="2">
    <source>
        <dbReference type="ARBA" id="ARBA00022795"/>
    </source>
</evidence>
<comment type="function">
    <text evidence="4">Acts as an anti-CsrA protein, binds CsrA and prevents it from repressing translation of its target genes, one of which is flagellin. Binds to flagellin and participates in the assembly of the flagellum.</text>
</comment>
<keyword evidence="5" id="KW-0966">Cell projection</keyword>
<sequence>MKVETKYIGEIDVKEEQIITFPTGIPAFDDETSFVLHPFDEQSPFLVLQSTKSVEIAFILVNPFDFVQHYEVKLQDATKEQLNIEKPEEVATYVLLTVKDPFEETTANLQGPIIINVRTNSAKQILMSDSSYTTKHQIFKQATKTGKGE</sequence>
<keyword evidence="6" id="KW-1185">Reference proteome</keyword>
<dbReference type="PANTHER" id="PTHR39190:SF1">
    <property type="entry name" value="FLAGELLAR ASSEMBLY FACTOR FLIW"/>
    <property type="match status" value="1"/>
</dbReference>
<dbReference type="EMBL" id="BAUU01000029">
    <property type="protein sequence ID" value="GAE32124.1"/>
    <property type="molecule type" value="Genomic_DNA"/>
</dbReference>
<dbReference type="SUPFAM" id="SSF141457">
    <property type="entry name" value="BH3618-like"/>
    <property type="match status" value="1"/>
</dbReference>
<comment type="caution">
    <text evidence="5">The sequence shown here is derived from an EMBL/GenBank/DDBJ whole genome shotgun (WGS) entry which is preliminary data.</text>
</comment>
<keyword evidence="1 4" id="KW-0963">Cytoplasm</keyword>
<dbReference type="HAMAP" id="MF_01185">
    <property type="entry name" value="FliW"/>
    <property type="match status" value="1"/>
</dbReference>
<dbReference type="InterPro" id="IPR024046">
    <property type="entry name" value="Flagellar_assmbl_FliW_dom_sf"/>
</dbReference>
<dbReference type="RefSeq" id="WP_035346413.1">
    <property type="nucleotide sequence ID" value="NZ_BAUU01000029.1"/>
</dbReference>
<accession>W4QLA1</accession>
<proteinExistence type="inferred from homology"/>
<dbReference type="InterPro" id="IPR003775">
    <property type="entry name" value="Flagellar_assembly_factor_FliW"/>
</dbReference>
<evidence type="ECO:0000256" key="1">
    <source>
        <dbReference type="ARBA" id="ARBA00022490"/>
    </source>
</evidence>
<dbReference type="PANTHER" id="PTHR39190">
    <property type="entry name" value="FLAGELLAR ASSEMBLY FACTOR FLIW"/>
    <property type="match status" value="1"/>
</dbReference>
<dbReference type="Proteomes" id="UP000018895">
    <property type="component" value="Unassembled WGS sequence"/>
</dbReference>
<evidence type="ECO:0000313" key="5">
    <source>
        <dbReference type="EMBL" id="GAE32124.1"/>
    </source>
</evidence>
<dbReference type="AlphaFoldDB" id="W4QLA1"/>
<evidence type="ECO:0000256" key="4">
    <source>
        <dbReference type="HAMAP-Rule" id="MF_01185"/>
    </source>
</evidence>
<organism evidence="5 6">
    <name type="scientific">Halalkalibacter hemicellulosilyticusJCM 9152</name>
    <dbReference type="NCBI Taxonomy" id="1236971"/>
    <lineage>
        <taxon>Bacteria</taxon>
        <taxon>Bacillati</taxon>
        <taxon>Bacillota</taxon>
        <taxon>Bacilli</taxon>
        <taxon>Bacillales</taxon>
        <taxon>Bacillaceae</taxon>
        <taxon>Halalkalibacter</taxon>
    </lineage>
</organism>
<dbReference type="OrthoDB" id="9801235at2"/>
<name>W4QLA1_9BACI</name>
<evidence type="ECO:0000313" key="6">
    <source>
        <dbReference type="Proteomes" id="UP000018895"/>
    </source>
</evidence>
<keyword evidence="5" id="KW-0969">Cilium</keyword>
<comment type="subunit">
    <text evidence="4">Interacts with translational regulator CsrA and flagellin(s).</text>
</comment>
<keyword evidence="5" id="KW-0282">Flagellum</keyword>
<dbReference type="GO" id="GO:0044780">
    <property type="term" value="P:bacterial-type flagellum assembly"/>
    <property type="evidence" value="ECO:0007669"/>
    <property type="project" value="UniProtKB-UniRule"/>
</dbReference>
<dbReference type="Pfam" id="PF02623">
    <property type="entry name" value="FliW"/>
    <property type="match status" value="1"/>
</dbReference>
<dbReference type="STRING" id="1236971.JCM9152_3643"/>
<evidence type="ECO:0000256" key="3">
    <source>
        <dbReference type="ARBA" id="ARBA00022845"/>
    </source>
</evidence>
<reference evidence="5" key="1">
    <citation type="journal article" date="2014" name="Genome Announc.">
        <title>Draft Genome Sequences of Three Alkaliphilic Bacillus Strains, Bacillus wakoensis JCM 9140T, Bacillus akibai JCM 9157T, and Bacillus hemicellulosilyticus JCM 9152T.</title>
        <authorList>
            <person name="Yuki M."/>
            <person name="Oshima K."/>
            <person name="Suda W."/>
            <person name="Oshida Y."/>
            <person name="Kitamura K."/>
            <person name="Iida T."/>
            <person name="Hattori M."/>
            <person name="Ohkuma M."/>
        </authorList>
    </citation>
    <scope>NUCLEOTIDE SEQUENCE [LARGE SCALE GENOMIC DNA]</scope>
    <source>
        <strain evidence="5">JCM 9152</strain>
    </source>
</reference>